<comment type="cofactor">
    <cofactor evidence="1">
        <name>Co(2+)</name>
        <dbReference type="ChEBI" id="CHEBI:48828"/>
    </cofactor>
</comment>
<dbReference type="Proteomes" id="UP001147747">
    <property type="component" value="Unassembled WGS sequence"/>
</dbReference>
<keyword evidence="3 7" id="KW-0732">Signal</keyword>
<keyword evidence="4" id="KW-0378">Hydrolase</keyword>
<feature type="signal peptide" evidence="7">
    <location>
        <begin position="1"/>
        <end position="20"/>
    </location>
</feature>
<dbReference type="EMBL" id="JAPZBU010000009">
    <property type="protein sequence ID" value="KAJ5388181.1"/>
    <property type="molecule type" value="Genomic_DNA"/>
</dbReference>
<dbReference type="GO" id="GO:0046872">
    <property type="term" value="F:metal ion binding"/>
    <property type="evidence" value="ECO:0007669"/>
    <property type="project" value="UniProtKB-KW"/>
</dbReference>
<sequence>MHLLPFLTTVLPFMASLSSATPVELATRQTTSKVAVGAVINSCVVPGTIALTFDDGPWDYTHTLLDTLAEYNAVATFFLNGINKGSITSYPDILQRAVAEGHQLGSHTWSHPYLETLDHAAILSQMTLLEDEFVQILGYFPSYMRVPYLSSNDAILAAMAELGYRVIGASIDTKDYENDDAGLIWKSFEKFRLELDAGGSIVLSHDTHFYTVETLVDNMLQEIRSRGLKAVTVAGVSEIQATGTALRDRRGWSRLNEEHKVRVAPRSFKHGKWVFYN</sequence>
<evidence type="ECO:0000256" key="1">
    <source>
        <dbReference type="ARBA" id="ARBA00001941"/>
    </source>
</evidence>
<evidence type="ECO:0000256" key="7">
    <source>
        <dbReference type="SAM" id="SignalP"/>
    </source>
</evidence>
<dbReference type="SUPFAM" id="SSF88713">
    <property type="entry name" value="Glycoside hydrolase/deacetylase"/>
    <property type="match status" value="1"/>
</dbReference>
<accession>A0A9W9VRT5</accession>
<dbReference type="InterPro" id="IPR011330">
    <property type="entry name" value="Glyco_hydro/deAcase_b/a-brl"/>
</dbReference>
<reference evidence="9" key="1">
    <citation type="submission" date="2022-12" db="EMBL/GenBank/DDBJ databases">
        <authorList>
            <person name="Petersen C."/>
        </authorList>
    </citation>
    <scope>NUCLEOTIDE SEQUENCE</scope>
    <source>
        <strain evidence="9">IBT 29677</strain>
    </source>
</reference>
<dbReference type="CDD" id="cd10951">
    <property type="entry name" value="CE4_ClCDA_like"/>
    <property type="match status" value="1"/>
</dbReference>
<dbReference type="Pfam" id="PF01522">
    <property type="entry name" value="Polysacc_deac_1"/>
    <property type="match status" value="1"/>
</dbReference>
<evidence type="ECO:0000259" key="8">
    <source>
        <dbReference type="PROSITE" id="PS51677"/>
    </source>
</evidence>
<dbReference type="PROSITE" id="PS51677">
    <property type="entry name" value="NODB"/>
    <property type="match status" value="1"/>
</dbReference>
<dbReference type="PANTHER" id="PTHR46471">
    <property type="entry name" value="CHITIN DEACETYLASE"/>
    <property type="match status" value="1"/>
</dbReference>
<keyword evidence="6" id="KW-0170">Cobalt</keyword>
<dbReference type="OrthoDB" id="2125469at2759"/>
<organism evidence="9 10">
    <name type="scientific">Penicillium cosmopolitanum</name>
    <dbReference type="NCBI Taxonomy" id="1131564"/>
    <lineage>
        <taxon>Eukaryota</taxon>
        <taxon>Fungi</taxon>
        <taxon>Dikarya</taxon>
        <taxon>Ascomycota</taxon>
        <taxon>Pezizomycotina</taxon>
        <taxon>Eurotiomycetes</taxon>
        <taxon>Eurotiomycetidae</taxon>
        <taxon>Eurotiales</taxon>
        <taxon>Aspergillaceae</taxon>
        <taxon>Penicillium</taxon>
    </lineage>
</organism>
<evidence type="ECO:0000256" key="5">
    <source>
        <dbReference type="ARBA" id="ARBA00023277"/>
    </source>
</evidence>
<comment type="caution">
    <text evidence="9">The sequence shown here is derived from an EMBL/GenBank/DDBJ whole genome shotgun (WGS) entry which is preliminary data.</text>
</comment>
<evidence type="ECO:0000256" key="6">
    <source>
        <dbReference type="ARBA" id="ARBA00023285"/>
    </source>
</evidence>
<dbReference type="GO" id="GO:0005975">
    <property type="term" value="P:carbohydrate metabolic process"/>
    <property type="evidence" value="ECO:0007669"/>
    <property type="project" value="InterPro"/>
</dbReference>
<dbReference type="PANTHER" id="PTHR46471:SF2">
    <property type="entry name" value="CHITIN DEACETYLASE-RELATED"/>
    <property type="match status" value="1"/>
</dbReference>
<dbReference type="InterPro" id="IPR002509">
    <property type="entry name" value="NODB_dom"/>
</dbReference>
<dbReference type="GeneID" id="81374339"/>
<evidence type="ECO:0000256" key="2">
    <source>
        <dbReference type="ARBA" id="ARBA00022723"/>
    </source>
</evidence>
<keyword evidence="10" id="KW-1185">Reference proteome</keyword>
<reference evidence="9" key="2">
    <citation type="journal article" date="2023" name="IMA Fungus">
        <title>Comparative genomic study of the Penicillium genus elucidates a diverse pangenome and 15 lateral gene transfer events.</title>
        <authorList>
            <person name="Petersen C."/>
            <person name="Sorensen T."/>
            <person name="Nielsen M.R."/>
            <person name="Sondergaard T.E."/>
            <person name="Sorensen J.L."/>
            <person name="Fitzpatrick D.A."/>
            <person name="Frisvad J.C."/>
            <person name="Nielsen K.L."/>
        </authorList>
    </citation>
    <scope>NUCLEOTIDE SEQUENCE</scope>
    <source>
        <strain evidence="9">IBT 29677</strain>
    </source>
</reference>
<dbReference type="Gene3D" id="3.20.20.370">
    <property type="entry name" value="Glycoside hydrolase/deacetylase"/>
    <property type="match status" value="1"/>
</dbReference>
<evidence type="ECO:0000256" key="3">
    <source>
        <dbReference type="ARBA" id="ARBA00022729"/>
    </source>
</evidence>
<dbReference type="GO" id="GO:0016810">
    <property type="term" value="F:hydrolase activity, acting on carbon-nitrogen (but not peptide) bonds"/>
    <property type="evidence" value="ECO:0007669"/>
    <property type="project" value="InterPro"/>
</dbReference>
<protein>
    <recommendedName>
        <fullName evidence="8">NodB homology domain-containing protein</fullName>
    </recommendedName>
</protein>
<evidence type="ECO:0000256" key="4">
    <source>
        <dbReference type="ARBA" id="ARBA00022801"/>
    </source>
</evidence>
<keyword evidence="5" id="KW-0119">Carbohydrate metabolism</keyword>
<gene>
    <name evidence="9" type="ORF">N7509_010722</name>
</gene>
<proteinExistence type="predicted"/>
<evidence type="ECO:0000313" key="9">
    <source>
        <dbReference type="EMBL" id="KAJ5388181.1"/>
    </source>
</evidence>
<feature type="chain" id="PRO_5040937918" description="NodB homology domain-containing protein" evidence="7">
    <location>
        <begin position="21"/>
        <end position="277"/>
    </location>
</feature>
<keyword evidence="2" id="KW-0479">Metal-binding</keyword>
<dbReference type="AlphaFoldDB" id="A0A9W9VRT5"/>
<name>A0A9W9VRT5_9EURO</name>
<feature type="domain" description="NodB homology" evidence="8">
    <location>
        <begin position="47"/>
        <end position="231"/>
    </location>
</feature>
<dbReference type="RefSeq" id="XP_056485979.1">
    <property type="nucleotide sequence ID" value="XM_056635359.1"/>
</dbReference>
<evidence type="ECO:0000313" key="10">
    <source>
        <dbReference type="Proteomes" id="UP001147747"/>
    </source>
</evidence>